<sequence>MEILKETCSKEFIKECKISDFILSERLYSLYEQFIIDNRLVETYESKPIIDENWDRFVTEVRDSCLHQLSGWADVKSSEGWEKLRLIYVHQNKIIAGYQILIKKFPIIGKIAYLNLAPVINFHNEELVKKITTDLKSVFKKNHIKIAIISPPSAPEEIVETLKSQFERNILFNVINAEAELDTTFDENTLLKKMLRMRRQNISKRNTYDYEIVKGGEEHLETFFNLMSDTCIRNNVKPNPPSLSSVKKIWDYYHKKNFLNLYLFKINDEIVSAILAFKYQDRFIPWKFGWSGKYSSLKPNDIFHWELVKIAKQKGFKKYNLGGVNSSTAEKLVSSHKNLTERELKSATFFKMGFGCYIRKLPDSLVYISNPVLRMLYKFYLFLNKEKLVYKKKYRLNINGH</sequence>
<dbReference type="RefSeq" id="WP_014561320.1">
    <property type="nucleotide sequence ID" value="NC_017464.1"/>
</dbReference>
<evidence type="ECO:0000256" key="6">
    <source>
        <dbReference type="ARBA" id="ARBA00023316"/>
    </source>
</evidence>
<keyword evidence="6" id="KW-0961">Cell wall biogenesis/degradation</keyword>
<evidence type="ECO:0000256" key="3">
    <source>
        <dbReference type="ARBA" id="ARBA00022960"/>
    </source>
</evidence>
<dbReference type="PANTHER" id="PTHR36174:SF1">
    <property type="entry name" value="LIPID II:GLYCINE GLYCYLTRANSFERASE"/>
    <property type="match status" value="1"/>
</dbReference>
<reference evidence="8 9" key="1">
    <citation type="journal article" date="2012" name="Front. Microbiol.">
        <title>Complete genome of Ignavibacterium album, a metabolically versatile, flagellated, facultative anaerobe from the phylum Chlorobi.</title>
        <authorList>
            <person name="Liu Z."/>
            <person name="Frigaard N.-U."/>
            <person name="Vogl K."/>
            <person name="Iino T."/>
            <person name="Ohkuma M."/>
            <person name="Overmann J."/>
            <person name="Bryant D.A."/>
        </authorList>
    </citation>
    <scope>NUCLEOTIDE SEQUENCE [LARGE SCALE GENOMIC DNA]</scope>
    <source>
        <strain evidence="9">DSM 19864 / JCM 16511 / NBRC 101810 / Mat9-16</strain>
    </source>
</reference>
<comment type="similarity">
    <text evidence="1">Belongs to the FemABX family.</text>
</comment>
<keyword evidence="2" id="KW-0808">Transferase</keyword>
<dbReference type="GO" id="GO:0008360">
    <property type="term" value="P:regulation of cell shape"/>
    <property type="evidence" value="ECO:0007669"/>
    <property type="project" value="UniProtKB-KW"/>
</dbReference>
<dbReference type="Pfam" id="PF02388">
    <property type="entry name" value="FemAB"/>
    <property type="match status" value="1"/>
</dbReference>
<dbReference type="Pfam" id="PF13480">
    <property type="entry name" value="Acetyltransf_6"/>
    <property type="match status" value="1"/>
</dbReference>
<evidence type="ECO:0000313" key="8">
    <source>
        <dbReference type="EMBL" id="AFH50178.1"/>
    </source>
</evidence>
<dbReference type="STRING" id="945713.IALB_2475"/>
<dbReference type="InterPro" id="IPR050644">
    <property type="entry name" value="PG_Glycine_Bridge_Synth"/>
</dbReference>
<dbReference type="OrthoDB" id="9785911at2"/>
<proteinExistence type="inferred from homology"/>
<keyword evidence="3" id="KW-0133">Cell shape</keyword>
<dbReference type="Proteomes" id="UP000007394">
    <property type="component" value="Chromosome"/>
</dbReference>
<dbReference type="KEGG" id="ial:IALB_2475"/>
<dbReference type="Gene3D" id="3.40.630.30">
    <property type="match status" value="2"/>
</dbReference>
<keyword evidence="4" id="KW-0573">Peptidoglycan synthesis</keyword>
<protein>
    <recommendedName>
        <fullName evidence="7">BioF2-like acetyltransferase domain-containing protein</fullName>
    </recommendedName>
</protein>
<accession>I0AMH1</accession>
<dbReference type="PANTHER" id="PTHR36174">
    <property type="entry name" value="LIPID II:GLYCINE GLYCYLTRANSFERASE"/>
    <property type="match status" value="1"/>
</dbReference>
<organism evidence="8 9">
    <name type="scientific">Ignavibacterium album (strain DSM 19864 / JCM 16511 / NBRC 101810 / Mat9-16)</name>
    <dbReference type="NCBI Taxonomy" id="945713"/>
    <lineage>
        <taxon>Bacteria</taxon>
        <taxon>Pseudomonadati</taxon>
        <taxon>Ignavibacteriota</taxon>
        <taxon>Ignavibacteria</taxon>
        <taxon>Ignavibacteriales</taxon>
        <taxon>Ignavibacteriaceae</taxon>
        <taxon>Ignavibacterium</taxon>
    </lineage>
</organism>
<dbReference type="InterPro" id="IPR003447">
    <property type="entry name" value="FEMABX"/>
</dbReference>
<dbReference type="GO" id="GO:0071555">
    <property type="term" value="P:cell wall organization"/>
    <property type="evidence" value="ECO:0007669"/>
    <property type="project" value="UniProtKB-KW"/>
</dbReference>
<evidence type="ECO:0000259" key="7">
    <source>
        <dbReference type="Pfam" id="PF13480"/>
    </source>
</evidence>
<dbReference type="AlphaFoldDB" id="I0AMH1"/>
<name>I0AMH1_IGNAJ</name>
<keyword evidence="9" id="KW-1185">Reference proteome</keyword>
<dbReference type="EMBL" id="CP003418">
    <property type="protein sequence ID" value="AFH50178.1"/>
    <property type="molecule type" value="Genomic_DNA"/>
</dbReference>
<dbReference type="eggNOG" id="COG2348">
    <property type="taxonomic scope" value="Bacteria"/>
</dbReference>
<dbReference type="InterPro" id="IPR038740">
    <property type="entry name" value="BioF2-like_GNAT_dom"/>
</dbReference>
<gene>
    <name evidence="8" type="ordered locus">IALB_2475</name>
</gene>
<dbReference type="SUPFAM" id="SSF55729">
    <property type="entry name" value="Acyl-CoA N-acyltransferases (Nat)"/>
    <property type="match status" value="2"/>
</dbReference>
<evidence type="ECO:0000256" key="5">
    <source>
        <dbReference type="ARBA" id="ARBA00023315"/>
    </source>
</evidence>
<dbReference type="HOGENOM" id="CLU_686578_0_0_10"/>
<dbReference type="GO" id="GO:0009252">
    <property type="term" value="P:peptidoglycan biosynthetic process"/>
    <property type="evidence" value="ECO:0007669"/>
    <property type="project" value="UniProtKB-KW"/>
</dbReference>
<evidence type="ECO:0000256" key="4">
    <source>
        <dbReference type="ARBA" id="ARBA00022984"/>
    </source>
</evidence>
<evidence type="ECO:0000256" key="2">
    <source>
        <dbReference type="ARBA" id="ARBA00022679"/>
    </source>
</evidence>
<evidence type="ECO:0000313" key="9">
    <source>
        <dbReference type="Proteomes" id="UP000007394"/>
    </source>
</evidence>
<dbReference type="PROSITE" id="PS51191">
    <property type="entry name" value="FEMABX"/>
    <property type="match status" value="1"/>
</dbReference>
<dbReference type="InterPro" id="IPR016181">
    <property type="entry name" value="Acyl_CoA_acyltransferase"/>
</dbReference>
<feature type="domain" description="BioF2-like acetyltransferase" evidence="7">
    <location>
        <begin position="193"/>
        <end position="324"/>
    </location>
</feature>
<dbReference type="GO" id="GO:0016755">
    <property type="term" value="F:aminoacyltransferase activity"/>
    <property type="evidence" value="ECO:0007669"/>
    <property type="project" value="InterPro"/>
</dbReference>
<keyword evidence="5" id="KW-0012">Acyltransferase</keyword>
<evidence type="ECO:0000256" key="1">
    <source>
        <dbReference type="ARBA" id="ARBA00009943"/>
    </source>
</evidence>